<dbReference type="STRING" id="297318.BK138_06535"/>
<evidence type="ECO:0000313" key="1">
    <source>
        <dbReference type="EMBL" id="OMF58200.1"/>
    </source>
</evidence>
<protein>
    <submittedName>
        <fullName evidence="1">Uncharacterized protein</fullName>
    </submittedName>
</protein>
<dbReference type="AlphaFoldDB" id="A0A1R1F2F0"/>
<keyword evidence="2" id="KW-1185">Reference proteome</keyword>
<organism evidence="1 2">
    <name type="scientific">Paenibacillus rhizosphaerae</name>
    <dbReference type="NCBI Taxonomy" id="297318"/>
    <lineage>
        <taxon>Bacteria</taxon>
        <taxon>Bacillati</taxon>
        <taxon>Bacillota</taxon>
        <taxon>Bacilli</taxon>
        <taxon>Bacillales</taxon>
        <taxon>Paenibacillaceae</taxon>
        <taxon>Paenibacillus</taxon>
    </lineage>
</organism>
<name>A0A1R1F2F0_9BACL</name>
<dbReference type="RefSeq" id="WP_076167490.1">
    <property type="nucleotide sequence ID" value="NZ_MRTP01000001.1"/>
</dbReference>
<evidence type="ECO:0000313" key="2">
    <source>
        <dbReference type="Proteomes" id="UP000187172"/>
    </source>
</evidence>
<comment type="caution">
    <text evidence="1">The sequence shown here is derived from an EMBL/GenBank/DDBJ whole genome shotgun (WGS) entry which is preliminary data.</text>
</comment>
<sequence length="70" mass="8286">MATIRELLTEADLQEAERRKLPIRVFKDDHLIDSDTRIIRFTDSTVITQSGVSDVTYHSRKECQFYEIRK</sequence>
<accession>A0A1R1F2F0</accession>
<dbReference type="Proteomes" id="UP000187172">
    <property type="component" value="Unassembled WGS sequence"/>
</dbReference>
<dbReference type="EMBL" id="MRTP01000001">
    <property type="protein sequence ID" value="OMF58200.1"/>
    <property type="molecule type" value="Genomic_DNA"/>
</dbReference>
<reference evidence="1 2" key="1">
    <citation type="submission" date="2016-11" db="EMBL/GenBank/DDBJ databases">
        <title>Paenibacillus species isolates.</title>
        <authorList>
            <person name="Beno S.M."/>
        </authorList>
    </citation>
    <scope>NUCLEOTIDE SEQUENCE [LARGE SCALE GENOMIC DNA]</scope>
    <source>
        <strain evidence="1 2">FSL R5-0378</strain>
    </source>
</reference>
<gene>
    <name evidence="1" type="ORF">BK138_06535</name>
</gene>
<proteinExistence type="predicted"/>